<dbReference type="EMBL" id="CP151512">
    <property type="protein sequence ID" value="WZN65538.1"/>
    <property type="molecule type" value="Genomic_DNA"/>
</dbReference>
<dbReference type="InterPro" id="IPR000253">
    <property type="entry name" value="FHA_dom"/>
</dbReference>
<dbReference type="PROSITE" id="PS50006">
    <property type="entry name" value="FHA_DOMAIN"/>
    <property type="match status" value="1"/>
</dbReference>
<gene>
    <name evidence="3" type="ORF">HKI87_12g70980</name>
</gene>
<dbReference type="Proteomes" id="UP001472866">
    <property type="component" value="Chromosome 12"/>
</dbReference>
<proteinExistence type="predicted"/>
<dbReference type="AlphaFoldDB" id="A0AAX4PHH3"/>
<dbReference type="PANTHER" id="PTHR23308">
    <property type="entry name" value="NUCLEAR INHIBITOR OF PROTEIN PHOSPHATASE-1"/>
    <property type="match status" value="1"/>
</dbReference>
<evidence type="ECO:0000259" key="2">
    <source>
        <dbReference type="PROSITE" id="PS50006"/>
    </source>
</evidence>
<sequence>MDFLHAYGDDVSDGEEAGAKGAVKRKLASLTAPKDLLLPREEDEDEDAGVSELLGGSKRIVDRESEYHRRRLNRQLSPPRVDPFAMAAAPKGKRLRGYGDAVREANREKMEEAELRERQEQVREKEEGGGMREGTGEAGGAREEKRIPMAYRGRRPAGESTATNANNVPLGGAKGSAKATEFQWGKPEDQAEGGAGGGGEPATNFGLSGVLAEETLTVKGVKLKYTEPPEARKPDKLWRLYVFKAGKALEGEGSVLHVHRQSSYLLGRERRVVEIPTDHPSCSGQHAVLQFREVERECPTTGFPKKHVFPYLIDLGSTNGTFINSERLEPQRYYQLLEGDTIKFGSSSRDYVILHDKSAA</sequence>
<dbReference type="InterPro" id="IPR050923">
    <property type="entry name" value="Cell_Proc_Reg/RNA_Proc"/>
</dbReference>
<protein>
    <submittedName>
        <fullName evidence="3">FHA domain-containing protein</fullName>
    </submittedName>
</protein>
<dbReference type="InterPro" id="IPR008984">
    <property type="entry name" value="SMAD_FHA_dom_sf"/>
</dbReference>
<evidence type="ECO:0000313" key="4">
    <source>
        <dbReference type="Proteomes" id="UP001472866"/>
    </source>
</evidence>
<evidence type="ECO:0000313" key="3">
    <source>
        <dbReference type="EMBL" id="WZN65538.1"/>
    </source>
</evidence>
<feature type="compositionally biased region" description="Basic and acidic residues" evidence="1">
    <location>
        <begin position="101"/>
        <end position="130"/>
    </location>
</feature>
<accession>A0AAX4PHH3</accession>
<name>A0AAX4PHH3_9CHLO</name>
<feature type="domain" description="FHA" evidence="2">
    <location>
        <begin position="264"/>
        <end position="328"/>
    </location>
</feature>
<evidence type="ECO:0000256" key="1">
    <source>
        <dbReference type="SAM" id="MobiDB-lite"/>
    </source>
</evidence>
<dbReference type="Gene3D" id="2.60.200.20">
    <property type="match status" value="1"/>
</dbReference>
<dbReference type="Pfam" id="PF00498">
    <property type="entry name" value="FHA"/>
    <property type="match status" value="1"/>
</dbReference>
<feature type="region of interest" description="Disordered" evidence="1">
    <location>
        <begin position="70"/>
        <end position="143"/>
    </location>
</feature>
<keyword evidence="4" id="KW-1185">Reference proteome</keyword>
<feature type="region of interest" description="Disordered" evidence="1">
    <location>
        <begin position="1"/>
        <end position="56"/>
    </location>
</feature>
<organism evidence="3 4">
    <name type="scientific">Chloropicon roscoffensis</name>
    <dbReference type="NCBI Taxonomy" id="1461544"/>
    <lineage>
        <taxon>Eukaryota</taxon>
        <taxon>Viridiplantae</taxon>
        <taxon>Chlorophyta</taxon>
        <taxon>Chloropicophyceae</taxon>
        <taxon>Chloropicales</taxon>
        <taxon>Chloropicaceae</taxon>
        <taxon>Chloropicon</taxon>
    </lineage>
</organism>
<dbReference type="SUPFAM" id="SSF49879">
    <property type="entry name" value="SMAD/FHA domain"/>
    <property type="match status" value="1"/>
</dbReference>
<reference evidence="3 4" key="1">
    <citation type="submission" date="2024-03" db="EMBL/GenBank/DDBJ databases">
        <title>Complete genome sequence of the green alga Chloropicon roscoffensis RCC1871.</title>
        <authorList>
            <person name="Lemieux C."/>
            <person name="Pombert J.-F."/>
            <person name="Otis C."/>
            <person name="Turmel M."/>
        </authorList>
    </citation>
    <scope>NUCLEOTIDE SEQUENCE [LARGE SCALE GENOMIC DNA]</scope>
    <source>
        <strain evidence="3 4">RCC1871</strain>
    </source>
</reference>
<dbReference type="SMART" id="SM00240">
    <property type="entry name" value="FHA"/>
    <property type="match status" value="1"/>
</dbReference>